<comment type="caution">
    <text evidence="1">The sequence shown here is derived from an EMBL/GenBank/DDBJ whole genome shotgun (WGS) entry which is preliminary data.</text>
</comment>
<accession>A0ABQ5XP16</accession>
<dbReference type="Proteomes" id="UP001156670">
    <property type="component" value="Unassembled WGS sequence"/>
</dbReference>
<sequence>MIPETARARVTLRLPIPFVVTQSLSPLPTGELWVSASKSISEGIAGVAGVSAQLALAAL</sequence>
<dbReference type="EMBL" id="BSOB01000018">
    <property type="protein sequence ID" value="GLQ93476.1"/>
    <property type="molecule type" value="Genomic_DNA"/>
</dbReference>
<evidence type="ECO:0000313" key="2">
    <source>
        <dbReference type="Proteomes" id="UP001156670"/>
    </source>
</evidence>
<reference evidence="2" key="1">
    <citation type="journal article" date="2019" name="Int. J. Syst. Evol. Microbiol.">
        <title>The Global Catalogue of Microorganisms (GCM) 10K type strain sequencing project: providing services to taxonomists for standard genome sequencing and annotation.</title>
        <authorList>
            <consortium name="The Broad Institute Genomics Platform"/>
            <consortium name="The Broad Institute Genome Sequencing Center for Infectious Disease"/>
            <person name="Wu L."/>
            <person name="Ma J."/>
        </authorList>
    </citation>
    <scope>NUCLEOTIDE SEQUENCE [LARGE SCALE GENOMIC DNA]</scope>
    <source>
        <strain evidence="2">NBRC 111980</strain>
    </source>
</reference>
<keyword evidence="2" id="KW-1185">Reference proteome</keyword>
<protein>
    <submittedName>
        <fullName evidence="1">Uncharacterized protein</fullName>
    </submittedName>
</protein>
<name>A0ABQ5XP16_9GAMM</name>
<gene>
    <name evidence="1" type="ORF">GCM10007901_24270</name>
</gene>
<proteinExistence type="predicted"/>
<evidence type="ECO:0000313" key="1">
    <source>
        <dbReference type="EMBL" id="GLQ93476.1"/>
    </source>
</evidence>
<organism evidence="1 2">
    <name type="scientific">Dyella acidisoli</name>
    <dbReference type="NCBI Taxonomy" id="1867834"/>
    <lineage>
        <taxon>Bacteria</taxon>
        <taxon>Pseudomonadati</taxon>
        <taxon>Pseudomonadota</taxon>
        <taxon>Gammaproteobacteria</taxon>
        <taxon>Lysobacterales</taxon>
        <taxon>Rhodanobacteraceae</taxon>
        <taxon>Dyella</taxon>
    </lineage>
</organism>